<dbReference type="PANTHER" id="PTHR35450">
    <property type="entry name" value="REVERSE TRANSCRIPTASE DOMAIN-CONTAINING PROTEIN"/>
    <property type="match status" value="1"/>
</dbReference>
<dbReference type="EMBL" id="LSMT01000002">
    <property type="protein sequence ID" value="PFX34742.1"/>
    <property type="molecule type" value="Genomic_DNA"/>
</dbReference>
<dbReference type="Proteomes" id="UP000225706">
    <property type="component" value="Unassembled WGS sequence"/>
</dbReference>
<accession>A0A2B4T1S9</accession>
<reference evidence="2" key="1">
    <citation type="journal article" date="2017" name="bioRxiv">
        <title>Comparative analysis of the genomes of Stylophora pistillata and Acropora digitifera provides evidence for extensive differences between species of corals.</title>
        <authorList>
            <person name="Voolstra C.R."/>
            <person name="Li Y."/>
            <person name="Liew Y.J."/>
            <person name="Baumgarten S."/>
            <person name="Zoccola D."/>
            <person name="Flot J.-F."/>
            <person name="Tambutte S."/>
            <person name="Allemand D."/>
            <person name="Aranda M."/>
        </authorList>
    </citation>
    <scope>NUCLEOTIDE SEQUENCE [LARGE SCALE GENOMIC DNA]</scope>
</reference>
<dbReference type="OrthoDB" id="10044187at2759"/>
<organism evidence="1 2">
    <name type="scientific">Stylophora pistillata</name>
    <name type="common">Smooth cauliflower coral</name>
    <dbReference type="NCBI Taxonomy" id="50429"/>
    <lineage>
        <taxon>Eukaryota</taxon>
        <taxon>Metazoa</taxon>
        <taxon>Cnidaria</taxon>
        <taxon>Anthozoa</taxon>
        <taxon>Hexacorallia</taxon>
        <taxon>Scleractinia</taxon>
        <taxon>Astrocoeniina</taxon>
        <taxon>Pocilloporidae</taxon>
        <taxon>Stylophora</taxon>
    </lineage>
</organism>
<dbReference type="AlphaFoldDB" id="A0A2B4T1S9"/>
<dbReference type="InterPro" id="IPR019320">
    <property type="entry name" value="BORCS8"/>
</dbReference>
<sequence length="290" mass="33554">MAGISEIYTTKAMLDSQMVHIGKQVDMGTLELSSQDTEHKLRRVTEKFLENIHMMLNEPSVGLYRVQEHVRRSLPQLVDKKIEMQSLQKKVQGISYDVDYSLKTVQSMQNISHFTIIQECLKSAIASKKNLDFKKVERKDQKADASVDSDDEPEVLESVQKGELTKTSNIVLNQDTAITELDQEGTCKYLGINEGDGRQHSKMKEKIRKEYYRRIKMVLKSELSAINKIEAINTVAILVVTYSFNIINWTAEDIKNLDRKTRKFLTKERMHHPKSDVDRLYYQDHQEAEV</sequence>
<proteinExistence type="predicted"/>
<dbReference type="STRING" id="50429.A0A2B4T1S9"/>
<keyword evidence="2" id="KW-1185">Reference proteome</keyword>
<protein>
    <submittedName>
        <fullName evidence="1">Protein MEF2BNB-like</fullName>
    </submittedName>
</protein>
<evidence type="ECO:0000313" key="2">
    <source>
        <dbReference type="Proteomes" id="UP000225706"/>
    </source>
</evidence>
<name>A0A2B4T1S9_STYPI</name>
<dbReference type="Pfam" id="PF10167">
    <property type="entry name" value="BORCS8"/>
    <property type="match status" value="1"/>
</dbReference>
<evidence type="ECO:0000313" key="1">
    <source>
        <dbReference type="EMBL" id="PFX34742.1"/>
    </source>
</evidence>
<dbReference type="PANTHER" id="PTHR35450:SF2">
    <property type="entry name" value="REVERSE TRANSCRIPTASE DOMAIN-CONTAINING PROTEIN"/>
    <property type="match status" value="1"/>
</dbReference>
<gene>
    <name evidence="1" type="ORF">AWC38_SpisGene362</name>
</gene>
<comment type="caution">
    <text evidence="1">The sequence shown here is derived from an EMBL/GenBank/DDBJ whole genome shotgun (WGS) entry which is preliminary data.</text>
</comment>